<dbReference type="eggNOG" id="KOG0194">
    <property type="taxonomic scope" value="Eukaryota"/>
</dbReference>
<reference evidence="7" key="1">
    <citation type="submission" date="2016-11" db="UniProtKB">
        <authorList>
            <consortium name="WormBaseParasite"/>
        </authorList>
    </citation>
    <scope>IDENTIFICATION</scope>
</reference>
<dbReference type="InterPro" id="IPR020635">
    <property type="entry name" value="Tyr_kinase_cat_dom"/>
</dbReference>
<keyword evidence="6" id="KW-1185">Reference proteome</keyword>
<accession>A0A1I7U3K4</accession>
<keyword evidence="1 3" id="KW-0547">Nucleotide-binding</keyword>
<evidence type="ECO:0000256" key="2">
    <source>
        <dbReference type="ARBA" id="ARBA00022840"/>
    </source>
</evidence>
<dbReference type="AlphaFoldDB" id="A0A1I7U3K4"/>
<dbReference type="InterPro" id="IPR050198">
    <property type="entry name" value="Non-receptor_tyrosine_kinases"/>
</dbReference>
<dbReference type="Proteomes" id="UP000095282">
    <property type="component" value="Unplaced"/>
</dbReference>
<sequence>MVLQHNSIQLEKRLGNGAFGEVFQAKFTAIGAIQPIEVAVKRVKGAAKREQLQEFCHEASIMAVLHHENIVAFYGIASLEEPIMVVMEMVTGGDLKNPEARINFTTVKRRVQALYLQSLNTSLTSTTTNTNPATSPTVPLEFKKSEDRIRSFKINLSRKKSFDGAKSKTTSTRKRRFLSFRRKNKKLALPTGMTTTPSTNPSTEVTATTPSPTTPMTTTPMPAVSSTTTPETATPRSPSTNT</sequence>
<dbReference type="PANTHER" id="PTHR24418">
    <property type="entry name" value="TYROSINE-PROTEIN KINASE"/>
    <property type="match status" value="1"/>
</dbReference>
<dbReference type="SMART" id="SM00219">
    <property type="entry name" value="TyrKc"/>
    <property type="match status" value="1"/>
</dbReference>
<evidence type="ECO:0000256" key="4">
    <source>
        <dbReference type="SAM" id="MobiDB-lite"/>
    </source>
</evidence>
<dbReference type="InterPro" id="IPR011009">
    <property type="entry name" value="Kinase-like_dom_sf"/>
</dbReference>
<dbReference type="GO" id="GO:0005524">
    <property type="term" value="F:ATP binding"/>
    <property type="evidence" value="ECO:0007669"/>
    <property type="project" value="UniProtKB-UniRule"/>
</dbReference>
<evidence type="ECO:0000313" key="7">
    <source>
        <dbReference type="WBParaSite" id="Csp11.Scaffold629.g14498.t2"/>
    </source>
</evidence>
<protein>
    <submittedName>
        <fullName evidence="7">Protein kinase domain-containing protein</fullName>
    </submittedName>
</protein>
<dbReference type="PROSITE" id="PS50011">
    <property type="entry name" value="PROTEIN_KINASE_DOM"/>
    <property type="match status" value="1"/>
</dbReference>
<dbReference type="STRING" id="1561998.A0A1I7U3K4"/>
<evidence type="ECO:0000256" key="1">
    <source>
        <dbReference type="ARBA" id="ARBA00022741"/>
    </source>
</evidence>
<dbReference type="PROSITE" id="PS00107">
    <property type="entry name" value="PROTEIN_KINASE_ATP"/>
    <property type="match status" value="1"/>
</dbReference>
<keyword evidence="2 3" id="KW-0067">ATP-binding</keyword>
<dbReference type="InterPro" id="IPR017441">
    <property type="entry name" value="Protein_kinase_ATP_BS"/>
</dbReference>
<dbReference type="InterPro" id="IPR000719">
    <property type="entry name" value="Prot_kinase_dom"/>
</dbReference>
<dbReference type="GO" id="GO:0004713">
    <property type="term" value="F:protein tyrosine kinase activity"/>
    <property type="evidence" value="ECO:0007669"/>
    <property type="project" value="InterPro"/>
</dbReference>
<dbReference type="Gene3D" id="3.30.200.20">
    <property type="entry name" value="Phosphorylase Kinase, domain 1"/>
    <property type="match status" value="1"/>
</dbReference>
<dbReference type="Pfam" id="PF07714">
    <property type="entry name" value="PK_Tyr_Ser-Thr"/>
    <property type="match status" value="1"/>
</dbReference>
<evidence type="ECO:0000259" key="5">
    <source>
        <dbReference type="PROSITE" id="PS50011"/>
    </source>
</evidence>
<feature type="compositionally biased region" description="Polar residues" evidence="4">
    <location>
        <begin position="231"/>
        <end position="242"/>
    </location>
</feature>
<proteinExistence type="predicted"/>
<feature type="region of interest" description="Disordered" evidence="4">
    <location>
        <begin position="185"/>
        <end position="242"/>
    </location>
</feature>
<evidence type="ECO:0000256" key="3">
    <source>
        <dbReference type="PROSITE-ProRule" id="PRU10141"/>
    </source>
</evidence>
<feature type="compositionally biased region" description="Low complexity" evidence="4">
    <location>
        <begin position="201"/>
        <end position="230"/>
    </location>
</feature>
<feature type="binding site" evidence="3">
    <location>
        <position position="41"/>
    </location>
    <ligand>
        <name>ATP</name>
        <dbReference type="ChEBI" id="CHEBI:30616"/>
    </ligand>
</feature>
<feature type="domain" description="Protein kinase" evidence="5">
    <location>
        <begin position="8"/>
        <end position="242"/>
    </location>
</feature>
<dbReference type="WBParaSite" id="Csp11.Scaffold629.g14498.t2">
    <property type="protein sequence ID" value="Csp11.Scaffold629.g14498.t2"/>
    <property type="gene ID" value="Csp11.Scaffold629.g14498"/>
</dbReference>
<dbReference type="SUPFAM" id="SSF56112">
    <property type="entry name" value="Protein kinase-like (PK-like)"/>
    <property type="match status" value="1"/>
</dbReference>
<organism evidence="6 7">
    <name type="scientific">Caenorhabditis tropicalis</name>
    <dbReference type="NCBI Taxonomy" id="1561998"/>
    <lineage>
        <taxon>Eukaryota</taxon>
        <taxon>Metazoa</taxon>
        <taxon>Ecdysozoa</taxon>
        <taxon>Nematoda</taxon>
        <taxon>Chromadorea</taxon>
        <taxon>Rhabditida</taxon>
        <taxon>Rhabditina</taxon>
        <taxon>Rhabditomorpha</taxon>
        <taxon>Rhabditoidea</taxon>
        <taxon>Rhabditidae</taxon>
        <taxon>Peloderinae</taxon>
        <taxon>Caenorhabditis</taxon>
    </lineage>
</organism>
<dbReference type="InterPro" id="IPR001245">
    <property type="entry name" value="Ser-Thr/Tyr_kinase_cat_dom"/>
</dbReference>
<name>A0A1I7U3K4_9PELO</name>
<evidence type="ECO:0000313" key="6">
    <source>
        <dbReference type="Proteomes" id="UP000095282"/>
    </source>
</evidence>